<sequence length="318" mass="36547">MANYFKPKPILFISVSTIIALSIYYFFEKNDQTYIETFDNYSYVAEGNGVQYGLVTSNKQKTIEERTFYLKKGQSIDLNIVVANGLKETTEFLLLPFLDYSQHSIDISNKFQSSFSFSLKSRELRFFQVKIGEELEEGLHDFIVFFIKNPNDTETSTKYRDATEFNHLVGVRVTLIVEEEKQKNVIPRIHSTELIDNNILDGMLLTKGSSLNKWSVEEVDKGQVTNFFINVGNKNKKELPFALIILQDWTQLSIRDDKKAIFGVLPQQKLISVKSETVPFTKDVSNLTAILVPYPFEKVSRFSPMDVEASVRIALIRK</sequence>
<dbReference type="OrthoDB" id="2933871at2"/>
<accession>A0A3D9KSM9</accession>
<comment type="caution">
    <text evidence="2">The sequence shown here is derived from an EMBL/GenBank/DDBJ whole genome shotgun (WGS) entry which is preliminary data.</text>
</comment>
<evidence type="ECO:0000256" key="1">
    <source>
        <dbReference type="SAM" id="Phobius"/>
    </source>
</evidence>
<dbReference type="RefSeq" id="WP_116058631.1">
    <property type="nucleotide sequence ID" value="NZ_QRDZ01000001.1"/>
</dbReference>
<dbReference type="Proteomes" id="UP000256977">
    <property type="component" value="Unassembled WGS sequence"/>
</dbReference>
<gene>
    <name evidence="2" type="ORF">DFP98_101140</name>
</gene>
<keyword evidence="1" id="KW-1133">Transmembrane helix</keyword>
<proteinExistence type="predicted"/>
<organism evidence="2 3">
    <name type="scientific">Cohnella phaseoli</name>
    <dbReference type="NCBI Taxonomy" id="456490"/>
    <lineage>
        <taxon>Bacteria</taxon>
        <taxon>Bacillati</taxon>
        <taxon>Bacillota</taxon>
        <taxon>Bacilli</taxon>
        <taxon>Bacillales</taxon>
        <taxon>Paenibacillaceae</taxon>
        <taxon>Cohnella</taxon>
    </lineage>
</organism>
<dbReference type="AlphaFoldDB" id="A0A3D9KSM9"/>
<protein>
    <submittedName>
        <fullName evidence="2">Uncharacterized protein</fullName>
    </submittedName>
</protein>
<dbReference type="EMBL" id="QRDZ01000001">
    <property type="protein sequence ID" value="RED89169.1"/>
    <property type="molecule type" value="Genomic_DNA"/>
</dbReference>
<keyword evidence="1" id="KW-0812">Transmembrane</keyword>
<evidence type="ECO:0000313" key="2">
    <source>
        <dbReference type="EMBL" id="RED89169.1"/>
    </source>
</evidence>
<keyword evidence="3" id="KW-1185">Reference proteome</keyword>
<reference evidence="2 3" key="1">
    <citation type="submission" date="2018-07" db="EMBL/GenBank/DDBJ databases">
        <title>Genomic Encyclopedia of Type Strains, Phase III (KMG-III): the genomes of soil and plant-associated and newly described type strains.</title>
        <authorList>
            <person name="Whitman W."/>
        </authorList>
    </citation>
    <scope>NUCLEOTIDE SEQUENCE [LARGE SCALE GENOMIC DNA]</scope>
    <source>
        <strain evidence="2 3">CECT 7287</strain>
    </source>
</reference>
<keyword evidence="1" id="KW-0472">Membrane</keyword>
<feature type="transmembrane region" description="Helical" evidence="1">
    <location>
        <begin position="9"/>
        <end position="27"/>
    </location>
</feature>
<name>A0A3D9KSM9_9BACL</name>
<evidence type="ECO:0000313" key="3">
    <source>
        <dbReference type="Proteomes" id="UP000256977"/>
    </source>
</evidence>